<keyword evidence="2" id="KW-1185">Reference proteome</keyword>
<evidence type="ECO:0000313" key="1">
    <source>
        <dbReference type="EMBL" id="CAI5450725.1"/>
    </source>
</evidence>
<organism evidence="1 2">
    <name type="scientific">Caenorhabditis angaria</name>
    <dbReference type="NCBI Taxonomy" id="860376"/>
    <lineage>
        <taxon>Eukaryota</taxon>
        <taxon>Metazoa</taxon>
        <taxon>Ecdysozoa</taxon>
        <taxon>Nematoda</taxon>
        <taxon>Chromadorea</taxon>
        <taxon>Rhabditida</taxon>
        <taxon>Rhabditina</taxon>
        <taxon>Rhabditomorpha</taxon>
        <taxon>Rhabditoidea</taxon>
        <taxon>Rhabditidae</taxon>
        <taxon>Peloderinae</taxon>
        <taxon>Caenorhabditis</taxon>
    </lineage>
</organism>
<name>A0A9P1IRJ6_9PELO</name>
<dbReference type="AlphaFoldDB" id="A0A9P1IRJ6"/>
<comment type="caution">
    <text evidence="1">The sequence shown here is derived from an EMBL/GenBank/DDBJ whole genome shotgun (WGS) entry which is preliminary data.</text>
</comment>
<evidence type="ECO:0000313" key="2">
    <source>
        <dbReference type="Proteomes" id="UP001152747"/>
    </source>
</evidence>
<sequence>MAKCDIFSKEVKNYDAFNFLRPEHIHYPENDKILRNCASYETCTNRRWCIQELVEVIEVRQNCKKFQFFNDMKPCLEKISSCFNQVKEFRRKSMGTCEETVYYEKGS</sequence>
<dbReference type="Proteomes" id="UP001152747">
    <property type="component" value="Unassembled WGS sequence"/>
</dbReference>
<gene>
    <name evidence="1" type="ORF">CAMP_LOCUS13362</name>
</gene>
<reference evidence="1" key="1">
    <citation type="submission" date="2022-11" db="EMBL/GenBank/DDBJ databases">
        <authorList>
            <person name="Kikuchi T."/>
        </authorList>
    </citation>
    <scope>NUCLEOTIDE SEQUENCE</scope>
    <source>
        <strain evidence="1">PS1010</strain>
    </source>
</reference>
<accession>A0A9P1IRJ6</accession>
<dbReference type="EMBL" id="CANHGI010000005">
    <property type="protein sequence ID" value="CAI5450725.1"/>
    <property type="molecule type" value="Genomic_DNA"/>
</dbReference>
<protein>
    <submittedName>
        <fullName evidence="1">Uncharacterized protein</fullName>
    </submittedName>
</protein>
<proteinExistence type="predicted"/>